<dbReference type="Proteomes" id="UP001189624">
    <property type="component" value="Chromosome 3"/>
</dbReference>
<name>A0AA86S1D2_9FABA</name>
<sequence length="106" mass="12038">MVTVEMSGPSGVFHRRRNGGDSPVVLTLEMNLAVRIRTAGMETWLMRSYVVCEFEVSSLRKDTQVLTSHQRASGKNGSNLRRIDVSLQRRSNELVWCWVVKSEDVV</sequence>
<dbReference type="EMBL" id="OY731400">
    <property type="protein sequence ID" value="CAJ1938085.1"/>
    <property type="molecule type" value="Genomic_DNA"/>
</dbReference>
<accession>A0AA86S1D2</accession>
<proteinExistence type="predicted"/>
<evidence type="ECO:0000313" key="1">
    <source>
        <dbReference type="EMBL" id="CAJ1938085.1"/>
    </source>
</evidence>
<evidence type="ECO:0000313" key="2">
    <source>
        <dbReference type="Proteomes" id="UP001189624"/>
    </source>
</evidence>
<keyword evidence="2" id="KW-1185">Reference proteome</keyword>
<gene>
    <name evidence="1" type="ORF">AYBTSS11_LOCUS8365</name>
</gene>
<dbReference type="Gramene" id="rna-AYBTSS11_LOCUS8365">
    <property type="protein sequence ID" value="CAJ1938085.1"/>
    <property type="gene ID" value="gene-AYBTSS11_LOCUS8365"/>
</dbReference>
<reference evidence="1" key="1">
    <citation type="submission" date="2023-10" db="EMBL/GenBank/DDBJ databases">
        <authorList>
            <person name="Domelevo Entfellner J.-B."/>
        </authorList>
    </citation>
    <scope>NUCLEOTIDE SEQUENCE</scope>
</reference>
<protein>
    <submittedName>
        <fullName evidence="1">Uncharacterized protein</fullName>
    </submittedName>
</protein>
<dbReference type="AlphaFoldDB" id="A0AA86S1D2"/>
<organism evidence="1 2">
    <name type="scientific">Sphenostylis stenocarpa</name>
    <dbReference type="NCBI Taxonomy" id="92480"/>
    <lineage>
        <taxon>Eukaryota</taxon>
        <taxon>Viridiplantae</taxon>
        <taxon>Streptophyta</taxon>
        <taxon>Embryophyta</taxon>
        <taxon>Tracheophyta</taxon>
        <taxon>Spermatophyta</taxon>
        <taxon>Magnoliopsida</taxon>
        <taxon>eudicotyledons</taxon>
        <taxon>Gunneridae</taxon>
        <taxon>Pentapetalae</taxon>
        <taxon>rosids</taxon>
        <taxon>fabids</taxon>
        <taxon>Fabales</taxon>
        <taxon>Fabaceae</taxon>
        <taxon>Papilionoideae</taxon>
        <taxon>50 kb inversion clade</taxon>
        <taxon>NPAAA clade</taxon>
        <taxon>indigoferoid/millettioid clade</taxon>
        <taxon>Phaseoleae</taxon>
        <taxon>Sphenostylis</taxon>
    </lineage>
</organism>